<feature type="region of interest" description="Disordered" evidence="1">
    <location>
        <begin position="1"/>
        <end position="24"/>
    </location>
</feature>
<dbReference type="EMBL" id="WVTA01000009">
    <property type="protein sequence ID" value="KAK3207425.1"/>
    <property type="molecule type" value="Genomic_DNA"/>
</dbReference>
<proteinExistence type="predicted"/>
<dbReference type="InterPro" id="IPR011032">
    <property type="entry name" value="GroES-like_sf"/>
</dbReference>
<dbReference type="Gene3D" id="3.40.50.720">
    <property type="entry name" value="NAD(P)-binding Rossmann-like Domain"/>
    <property type="match status" value="1"/>
</dbReference>
<gene>
    <name evidence="3" type="ORF">GRF29_103g965336</name>
</gene>
<dbReference type="GO" id="GO:0008270">
    <property type="term" value="F:zinc ion binding"/>
    <property type="evidence" value="ECO:0007669"/>
    <property type="project" value="InterPro"/>
</dbReference>
<dbReference type="Gene3D" id="3.90.180.10">
    <property type="entry name" value="Medium-chain alcohol dehydrogenases, catalytic domain"/>
    <property type="match status" value="1"/>
</dbReference>
<dbReference type="SUPFAM" id="SSF51735">
    <property type="entry name" value="NAD(P)-binding Rossmann-fold domains"/>
    <property type="match status" value="1"/>
</dbReference>
<dbReference type="InterPro" id="IPR036291">
    <property type="entry name" value="NAD(P)-bd_dom_sf"/>
</dbReference>
<organism evidence="3 4">
    <name type="scientific">Pseudopithomyces chartarum</name>
    <dbReference type="NCBI Taxonomy" id="1892770"/>
    <lineage>
        <taxon>Eukaryota</taxon>
        <taxon>Fungi</taxon>
        <taxon>Dikarya</taxon>
        <taxon>Ascomycota</taxon>
        <taxon>Pezizomycotina</taxon>
        <taxon>Dothideomycetes</taxon>
        <taxon>Pleosporomycetidae</taxon>
        <taxon>Pleosporales</taxon>
        <taxon>Massarineae</taxon>
        <taxon>Didymosphaeriaceae</taxon>
        <taxon>Pseudopithomyces</taxon>
    </lineage>
</organism>
<dbReference type="CDD" id="cd05289">
    <property type="entry name" value="MDR_like_2"/>
    <property type="match status" value="1"/>
</dbReference>
<comment type="caution">
    <text evidence="3">The sequence shown here is derived from an EMBL/GenBank/DDBJ whole genome shotgun (WGS) entry which is preliminary data.</text>
</comment>
<sequence>MRAVIRTGDKSPETLTLDPHHPEPTSADCPECYIIRSKATALTREELTWPEPKSPDIPVPGLDLAGEIISIPKKAGQFAFKPGDEVYALTTFTWKGNARDITVGHEKELALKPKNLSWEEAASVSLSALSAYQALFVHGGLAPPKSGNNSGKRVLVTAASGGVGLWGVQLAREAGAEVVGTCGTSNVDFVKGLGAETVLDYKKTDILEWVSVDRASRGFDVVLDCIGGENLTDAWKCARNGGKVIGVAEPPDPKKPADGVAQDVQSVWFIVTPSGVQLAEVTDLLERNKCRAVVDSIYELENFEAAFDKLEKGHSKGKIVLKLH</sequence>
<protein>
    <recommendedName>
        <fullName evidence="2">Enoyl reductase (ER) domain-containing protein</fullName>
    </recommendedName>
</protein>
<evidence type="ECO:0000313" key="3">
    <source>
        <dbReference type="EMBL" id="KAK3207425.1"/>
    </source>
</evidence>
<evidence type="ECO:0000256" key="1">
    <source>
        <dbReference type="SAM" id="MobiDB-lite"/>
    </source>
</evidence>
<evidence type="ECO:0000313" key="4">
    <source>
        <dbReference type="Proteomes" id="UP001280581"/>
    </source>
</evidence>
<accession>A0AAN6RG47</accession>
<name>A0AAN6RG47_9PLEO</name>
<dbReference type="InterPro" id="IPR020843">
    <property type="entry name" value="ER"/>
</dbReference>
<dbReference type="PANTHER" id="PTHR11695">
    <property type="entry name" value="ALCOHOL DEHYDROGENASE RELATED"/>
    <property type="match status" value="1"/>
</dbReference>
<dbReference type="SUPFAM" id="SSF50129">
    <property type="entry name" value="GroES-like"/>
    <property type="match status" value="1"/>
</dbReference>
<dbReference type="GO" id="GO:0005739">
    <property type="term" value="C:mitochondrion"/>
    <property type="evidence" value="ECO:0007669"/>
    <property type="project" value="TreeGrafter"/>
</dbReference>
<feature type="domain" description="Enoyl reductase (ER)" evidence="2">
    <location>
        <begin position="10"/>
        <end position="321"/>
    </location>
</feature>
<dbReference type="Proteomes" id="UP001280581">
    <property type="component" value="Unassembled WGS sequence"/>
</dbReference>
<keyword evidence="4" id="KW-1185">Reference proteome</keyword>
<dbReference type="AlphaFoldDB" id="A0AAN6RG47"/>
<dbReference type="GO" id="GO:0016491">
    <property type="term" value="F:oxidoreductase activity"/>
    <property type="evidence" value="ECO:0007669"/>
    <property type="project" value="InterPro"/>
</dbReference>
<dbReference type="InterPro" id="IPR002364">
    <property type="entry name" value="Quin_OxRdtase/zeta-crystal_CS"/>
</dbReference>
<dbReference type="Pfam" id="PF13602">
    <property type="entry name" value="ADH_zinc_N_2"/>
    <property type="match status" value="1"/>
</dbReference>
<dbReference type="SMART" id="SM00829">
    <property type="entry name" value="PKS_ER"/>
    <property type="match status" value="1"/>
</dbReference>
<evidence type="ECO:0000259" key="2">
    <source>
        <dbReference type="SMART" id="SM00829"/>
    </source>
</evidence>
<dbReference type="PROSITE" id="PS01162">
    <property type="entry name" value="QOR_ZETA_CRYSTAL"/>
    <property type="match status" value="1"/>
</dbReference>
<feature type="compositionally biased region" description="Basic and acidic residues" evidence="1">
    <location>
        <begin position="7"/>
        <end position="23"/>
    </location>
</feature>
<dbReference type="PANTHER" id="PTHR11695:SF647">
    <property type="entry name" value="ENOYL REDUCTASE (ER) DOMAIN-CONTAINING PROTEIN"/>
    <property type="match status" value="1"/>
</dbReference>
<dbReference type="InterPro" id="IPR050700">
    <property type="entry name" value="YIM1/Zinc_Alcohol_DH_Fams"/>
</dbReference>
<reference evidence="3 4" key="1">
    <citation type="submission" date="2021-02" db="EMBL/GenBank/DDBJ databases">
        <title>Genome assembly of Pseudopithomyces chartarum.</title>
        <authorList>
            <person name="Jauregui R."/>
            <person name="Singh J."/>
            <person name="Voisey C."/>
        </authorList>
    </citation>
    <scope>NUCLEOTIDE SEQUENCE [LARGE SCALE GENOMIC DNA]</scope>
    <source>
        <strain evidence="3 4">AGR01</strain>
    </source>
</reference>